<sequence>MNPNGSAGPGCGPPPSAGRAGVLSVRARPAQGLTLLPVPGAHLDLQLCDALPHLRHCSHAVCLPKAHSHHFLLTLKGRGYRGWIKEVARFQWLSRIASWPSTAPSFPSSFTRFDDLLP</sequence>
<evidence type="ECO:0000313" key="3">
    <source>
        <dbReference type="Proteomes" id="UP000234681"/>
    </source>
</evidence>
<reference evidence="2 3" key="1">
    <citation type="submission" date="2005-07" db="EMBL/GenBank/DDBJ databases">
        <authorList>
            <person name="Mural R.J."/>
            <person name="Li P.W."/>
            <person name="Adams M.D."/>
            <person name="Amanatides P.G."/>
            <person name="Baden-Tillson H."/>
            <person name="Barnstead M."/>
            <person name="Chin S.H."/>
            <person name="Dew I."/>
            <person name="Evans C.A."/>
            <person name="Ferriera S."/>
            <person name="Flanigan M."/>
            <person name="Fosler C."/>
            <person name="Glodek A."/>
            <person name="Gu Z."/>
            <person name="Holt R.A."/>
            <person name="Jennings D."/>
            <person name="Kraft C.L."/>
            <person name="Lu F."/>
            <person name="Nguyen T."/>
            <person name="Nusskern D.R."/>
            <person name="Pfannkoch C.M."/>
            <person name="Sitter C."/>
            <person name="Sutton G.G."/>
            <person name="Venter J.C."/>
            <person name="Wang Z."/>
            <person name="Woodage T."/>
            <person name="Zheng X.H."/>
            <person name="Zhong F."/>
        </authorList>
    </citation>
    <scope>NUCLEOTIDE SEQUENCE [LARGE SCALE GENOMIC DNA]</scope>
    <source>
        <strain>BN</strain>
        <strain evidence="3">Sprague-Dawley</strain>
    </source>
</reference>
<name>A6KQ54_RAT</name>
<proteinExistence type="predicted"/>
<evidence type="ECO:0000313" key="2">
    <source>
        <dbReference type="EMBL" id="EDL74979.1"/>
    </source>
</evidence>
<dbReference type="EMBL" id="CH474084">
    <property type="protein sequence ID" value="EDL74979.1"/>
    <property type="molecule type" value="Genomic_DNA"/>
</dbReference>
<dbReference type="AlphaFoldDB" id="A6KQ54"/>
<organism evidence="2 3">
    <name type="scientific">Rattus norvegicus</name>
    <name type="common">Rat</name>
    <dbReference type="NCBI Taxonomy" id="10116"/>
    <lineage>
        <taxon>Eukaryota</taxon>
        <taxon>Metazoa</taxon>
        <taxon>Chordata</taxon>
        <taxon>Craniata</taxon>
        <taxon>Vertebrata</taxon>
        <taxon>Euteleostomi</taxon>
        <taxon>Mammalia</taxon>
        <taxon>Eutheria</taxon>
        <taxon>Euarchontoglires</taxon>
        <taxon>Glires</taxon>
        <taxon>Rodentia</taxon>
        <taxon>Myomorpha</taxon>
        <taxon>Muroidea</taxon>
        <taxon>Muridae</taxon>
        <taxon>Murinae</taxon>
        <taxon>Rattus</taxon>
    </lineage>
</organism>
<gene>
    <name evidence="2" type="ORF">rCG_58908</name>
</gene>
<dbReference type="Proteomes" id="UP000234681">
    <property type="component" value="Chromosome 12"/>
</dbReference>
<feature type="region of interest" description="Disordered" evidence="1">
    <location>
        <begin position="1"/>
        <end position="20"/>
    </location>
</feature>
<protein>
    <submittedName>
        <fullName evidence="2">RCG58908</fullName>
    </submittedName>
</protein>
<accession>A6KQ54</accession>
<evidence type="ECO:0000256" key="1">
    <source>
        <dbReference type="SAM" id="MobiDB-lite"/>
    </source>
</evidence>